<proteinExistence type="inferred from homology"/>
<accession>A0A845LV35</accession>
<evidence type="ECO:0000256" key="2">
    <source>
        <dbReference type="ARBA" id="ARBA00023002"/>
    </source>
</evidence>
<dbReference type="EMBL" id="WTUX01000003">
    <property type="protein sequence ID" value="MZR11675.1"/>
    <property type="molecule type" value="Genomic_DNA"/>
</dbReference>
<dbReference type="InterPro" id="IPR015590">
    <property type="entry name" value="Aldehyde_DH_dom"/>
</dbReference>
<keyword evidence="7" id="KW-1185">Reference proteome</keyword>
<dbReference type="PROSITE" id="PS00070">
    <property type="entry name" value="ALDEHYDE_DEHYDR_CYS"/>
    <property type="match status" value="1"/>
</dbReference>
<organism evidence="6 7">
    <name type="scientific">Maritimibacter harenae</name>
    <dbReference type="NCBI Taxonomy" id="2606218"/>
    <lineage>
        <taxon>Bacteria</taxon>
        <taxon>Pseudomonadati</taxon>
        <taxon>Pseudomonadota</taxon>
        <taxon>Alphaproteobacteria</taxon>
        <taxon>Rhodobacterales</taxon>
        <taxon>Roseobacteraceae</taxon>
        <taxon>Maritimibacter</taxon>
    </lineage>
</organism>
<comment type="similarity">
    <text evidence="1 4">Belongs to the aldehyde dehydrogenase family.</text>
</comment>
<evidence type="ECO:0000256" key="4">
    <source>
        <dbReference type="RuleBase" id="RU003345"/>
    </source>
</evidence>
<reference evidence="6 7" key="1">
    <citation type="submission" date="2019-12" db="EMBL/GenBank/DDBJ databases">
        <title>Maritimibacter sp. nov. sp. isolated from sea sand.</title>
        <authorList>
            <person name="Kim J."/>
            <person name="Jeong S.E."/>
            <person name="Jung H.S."/>
            <person name="Jeon C.O."/>
        </authorList>
    </citation>
    <scope>NUCLEOTIDE SEQUENCE [LARGE SCALE GENOMIC DNA]</scope>
    <source>
        <strain evidence="6 7">DP07</strain>
    </source>
</reference>
<dbReference type="FunFam" id="3.40.309.10:FF:000012">
    <property type="entry name" value="Betaine aldehyde dehydrogenase"/>
    <property type="match status" value="1"/>
</dbReference>
<feature type="domain" description="Aldehyde dehydrogenase" evidence="5">
    <location>
        <begin position="13"/>
        <end position="474"/>
    </location>
</feature>
<keyword evidence="2 4" id="KW-0560">Oxidoreductase</keyword>
<dbReference type="InterPro" id="IPR016162">
    <property type="entry name" value="Ald_DH_N"/>
</dbReference>
<dbReference type="Gene3D" id="3.40.605.10">
    <property type="entry name" value="Aldehyde Dehydrogenase, Chain A, domain 1"/>
    <property type="match status" value="1"/>
</dbReference>
<evidence type="ECO:0000256" key="3">
    <source>
        <dbReference type="PROSITE-ProRule" id="PRU10007"/>
    </source>
</evidence>
<dbReference type="InterPro" id="IPR029510">
    <property type="entry name" value="Ald_DH_CS_GLU"/>
</dbReference>
<evidence type="ECO:0000259" key="5">
    <source>
        <dbReference type="Pfam" id="PF00171"/>
    </source>
</evidence>
<dbReference type="InterPro" id="IPR016163">
    <property type="entry name" value="Ald_DH_C"/>
</dbReference>
<dbReference type="CDD" id="cd07114">
    <property type="entry name" value="ALDH_DhaS"/>
    <property type="match status" value="1"/>
</dbReference>
<dbReference type="PANTHER" id="PTHR11699">
    <property type="entry name" value="ALDEHYDE DEHYDROGENASE-RELATED"/>
    <property type="match status" value="1"/>
</dbReference>
<protein>
    <submittedName>
        <fullName evidence="6">Aldehyde dehydrogenase family protein</fullName>
    </submittedName>
</protein>
<evidence type="ECO:0000313" key="7">
    <source>
        <dbReference type="Proteomes" id="UP000467322"/>
    </source>
</evidence>
<gene>
    <name evidence="6" type="ORF">GQE99_01380</name>
</gene>
<dbReference type="PROSITE" id="PS00687">
    <property type="entry name" value="ALDEHYDE_DEHYDR_GLU"/>
    <property type="match status" value="1"/>
</dbReference>
<dbReference type="InterPro" id="IPR016161">
    <property type="entry name" value="Ald_DH/histidinol_DH"/>
</dbReference>
<evidence type="ECO:0000256" key="1">
    <source>
        <dbReference type="ARBA" id="ARBA00009986"/>
    </source>
</evidence>
<evidence type="ECO:0000313" key="6">
    <source>
        <dbReference type="EMBL" id="MZR11675.1"/>
    </source>
</evidence>
<dbReference type="FunFam" id="3.40.605.10:FF:000007">
    <property type="entry name" value="NAD/NADP-dependent betaine aldehyde dehydrogenase"/>
    <property type="match status" value="1"/>
</dbReference>
<dbReference type="SUPFAM" id="SSF53720">
    <property type="entry name" value="ALDH-like"/>
    <property type="match status" value="1"/>
</dbReference>
<dbReference type="Gene3D" id="3.40.309.10">
    <property type="entry name" value="Aldehyde Dehydrogenase, Chain A, domain 2"/>
    <property type="match status" value="1"/>
</dbReference>
<dbReference type="AlphaFoldDB" id="A0A845LV35"/>
<comment type="caution">
    <text evidence="6">The sequence shown here is derived from an EMBL/GenBank/DDBJ whole genome shotgun (WGS) entry which is preliminary data.</text>
</comment>
<dbReference type="GO" id="GO:0016620">
    <property type="term" value="F:oxidoreductase activity, acting on the aldehyde or oxo group of donors, NAD or NADP as acceptor"/>
    <property type="evidence" value="ECO:0007669"/>
    <property type="project" value="InterPro"/>
</dbReference>
<dbReference type="Proteomes" id="UP000467322">
    <property type="component" value="Unassembled WGS sequence"/>
</dbReference>
<dbReference type="Pfam" id="PF00171">
    <property type="entry name" value="Aldedh"/>
    <property type="match status" value="1"/>
</dbReference>
<name>A0A845LV35_9RHOB</name>
<dbReference type="InterPro" id="IPR016160">
    <property type="entry name" value="Ald_DH_CS_CYS"/>
</dbReference>
<feature type="active site" evidence="3">
    <location>
        <position position="251"/>
    </location>
</feature>
<sequence>MNANYKMFVGGNWVEADGGKRFDSDNPFTGRSWASIPHGTTADVDAAVAAAKSALTTGDWPAMSASQRGALLRKLGDLIVEEADRLAEIETRDNGKLLNETSLQIRYTAQFYYYYGGMADKIEGAVIPVEKPNIHNYTRLEPIGVVAVITPWNSPLLIAAGKIGAALAAGCTVVVKPSEFTSASTLALAELFERAGFPKGVLNVISGFGHEIGDYFVGHPDVGCVAFTGGTSTGQRINEVAAKTFKKTVLELGGKSPNIIFEDADLDNAILGAVSGIFAASGQSCVAGSRLLVQRSIHDQVVERLVDFAKSIKLGDPMAPDTHMGPIATRPQYERVLSYFDIARSDGAECVVGGTPLDGDGQFVQPTIYTGVKNDMRIAQEEIFGPLLSIIPFDDDDHALSIANDTLYGLASGVWTQNMQRAFRFSHALQAGQVWVNMYRAASYMTPLGGYKRSGLGSENGKDHVYDYLHKKAVWMNYGEDAPQPFVQKL</sequence>